<dbReference type="GO" id="GO:0071818">
    <property type="term" value="C:BAT3 complex"/>
    <property type="evidence" value="ECO:0007669"/>
    <property type="project" value="TreeGrafter"/>
</dbReference>
<dbReference type="GO" id="GO:0036503">
    <property type="term" value="P:ERAD pathway"/>
    <property type="evidence" value="ECO:0007669"/>
    <property type="project" value="TreeGrafter"/>
</dbReference>
<dbReference type="AlphaFoldDB" id="A0AAD5JCL6"/>
<reference evidence="2" key="1">
    <citation type="journal article" date="2022" name="Plant J.">
        <title>Strategies of tolerance reflected in two North American maple genomes.</title>
        <authorList>
            <person name="McEvoy S.L."/>
            <person name="Sezen U.U."/>
            <person name="Trouern-Trend A."/>
            <person name="McMahon S.M."/>
            <person name="Schaberg P.G."/>
            <person name="Yang J."/>
            <person name="Wegrzyn J.L."/>
            <person name="Swenson N.G."/>
        </authorList>
    </citation>
    <scope>NUCLEOTIDE SEQUENCE</scope>
    <source>
        <strain evidence="2">91603</strain>
    </source>
</reference>
<proteinExistence type="predicted"/>
<dbReference type="PANTHER" id="PTHR15204">
    <property type="entry name" value="LARGE PROLINE-RICH PROTEIN BAG6"/>
    <property type="match status" value="1"/>
</dbReference>
<organism evidence="2 3">
    <name type="scientific">Acer negundo</name>
    <name type="common">Box elder</name>
    <dbReference type="NCBI Taxonomy" id="4023"/>
    <lineage>
        <taxon>Eukaryota</taxon>
        <taxon>Viridiplantae</taxon>
        <taxon>Streptophyta</taxon>
        <taxon>Embryophyta</taxon>
        <taxon>Tracheophyta</taxon>
        <taxon>Spermatophyta</taxon>
        <taxon>Magnoliopsida</taxon>
        <taxon>eudicotyledons</taxon>
        <taxon>Gunneridae</taxon>
        <taxon>Pentapetalae</taxon>
        <taxon>rosids</taxon>
        <taxon>malvids</taxon>
        <taxon>Sapindales</taxon>
        <taxon>Sapindaceae</taxon>
        <taxon>Hippocastanoideae</taxon>
        <taxon>Acereae</taxon>
        <taxon>Acer</taxon>
    </lineage>
</organism>
<evidence type="ECO:0000313" key="3">
    <source>
        <dbReference type="Proteomes" id="UP001064489"/>
    </source>
</evidence>
<evidence type="ECO:0000313" key="2">
    <source>
        <dbReference type="EMBL" id="KAI9192715.1"/>
    </source>
</evidence>
<sequence>MMAAVPAPFGRLPSDSTGNSLGLYYPVLGRFQHVASGIVNGERGYQASAEHHSAGAQTDQPSVPDPAAPQHNTGDPARNGSLPNLHSRQEPTSARNVNISILSASGTQNNQESEHRSLAVFCNC</sequence>
<dbReference type="PANTHER" id="PTHR15204:SF0">
    <property type="entry name" value="LARGE PROLINE-RICH PROTEIN BAG6"/>
    <property type="match status" value="1"/>
</dbReference>
<protein>
    <submittedName>
        <fullName evidence="2">Uncharacterized protein</fullName>
    </submittedName>
</protein>
<reference evidence="2" key="2">
    <citation type="submission" date="2023-02" db="EMBL/GenBank/DDBJ databases">
        <authorList>
            <person name="Swenson N.G."/>
            <person name="Wegrzyn J.L."/>
            <person name="Mcevoy S.L."/>
        </authorList>
    </citation>
    <scope>NUCLEOTIDE SEQUENCE</scope>
    <source>
        <strain evidence="2">91603</strain>
        <tissue evidence="2">Leaf</tissue>
    </source>
</reference>
<keyword evidence="3" id="KW-1185">Reference proteome</keyword>
<evidence type="ECO:0000256" key="1">
    <source>
        <dbReference type="SAM" id="MobiDB-lite"/>
    </source>
</evidence>
<gene>
    <name evidence="2" type="ORF">LWI28_026998</name>
</gene>
<feature type="compositionally biased region" description="Polar residues" evidence="1">
    <location>
        <begin position="81"/>
        <end position="111"/>
    </location>
</feature>
<comment type="caution">
    <text evidence="2">The sequence shown here is derived from an EMBL/GenBank/DDBJ whole genome shotgun (WGS) entry which is preliminary data.</text>
</comment>
<feature type="region of interest" description="Disordered" evidence="1">
    <location>
        <begin position="42"/>
        <end position="116"/>
    </location>
</feature>
<dbReference type="EMBL" id="JAJSOW010000004">
    <property type="protein sequence ID" value="KAI9192715.1"/>
    <property type="molecule type" value="Genomic_DNA"/>
</dbReference>
<dbReference type="GO" id="GO:0051787">
    <property type="term" value="F:misfolded protein binding"/>
    <property type="evidence" value="ECO:0007669"/>
    <property type="project" value="TreeGrafter"/>
</dbReference>
<accession>A0AAD5JCL6</accession>
<dbReference type="GO" id="GO:0031593">
    <property type="term" value="F:polyubiquitin modification-dependent protein binding"/>
    <property type="evidence" value="ECO:0007669"/>
    <property type="project" value="TreeGrafter"/>
</dbReference>
<name>A0AAD5JCL6_ACENE</name>
<dbReference type="Proteomes" id="UP001064489">
    <property type="component" value="Chromosome 6"/>
</dbReference>